<organism evidence="2 3">
    <name type="scientific">Araneus ventricosus</name>
    <name type="common">Orbweaver spider</name>
    <name type="synonym">Epeira ventricosa</name>
    <dbReference type="NCBI Taxonomy" id="182803"/>
    <lineage>
        <taxon>Eukaryota</taxon>
        <taxon>Metazoa</taxon>
        <taxon>Ecdysozoa</taxon>
        <taxon>Arthropoda</taxon>
        <taxon>Chelicerata</taxon>
        <taxon>Arachnida</taxon>
        <taxon>Araneae</taxon>
        <taxon>Araneomorphae</taxon>
        <taxon>Entelegynae</taxon>
        <taxon>Araneoidea</taxon>
        <taxon>Araneidae</taxon>
        <taxon>Araneus</taxon>
    </lineage>
</organism>
<protein>
    <submittedName>
        <fullName evidence="2">Uncharacterized protein</fullName>
    </submittedName>
</protein>
<dbReference type="AlphaFoldDB" id="A0A4Y2X284"/>
<proteinExistence type="predicted"/>
<dbReference type="EMBL" id="BGPR01068079">
    <property type="protein sequence ID" value="GBO42121.1"/>
    <property type="molecule type" value="Genomic_DNA"/>
</dbReference>
<reference evidence="2 3" key="1">
    <citation type="journal article" date="2019" name="Sci. Rep.">
        <title>Orb-weaving spider Araneus ventricosus genome elucidates the spidroin gene catalogue.</title>
        <authorList>
            <person name="Kono N."/>
            <person name="Nakamura H."/>
            <person name="Ohtoshi R."/>
            <person name="Moran D.A.P."/>
            <person name="Shinohara A."/>
            <person name="Yoshida Y."/>
            <person name="Fujiwara M."/>
            <person name="Mori M."/>
            <person name="Tomita M."/>
            <person name="Arakawa K."/>
        </authorList>
    </citation>
    <scope>NUCLEOTIDE SEQUENCE [LARGE SCALE GENOMIC DNA]</scope>
</reference>
<evidence type="ECO:0000313" key="1">
    <source>
        <dbReference type="EMBL" id="GBO42121.1"/>
    </source>
</evidence>
<accession>A0A4Y2X284</accession>
<comment type="caution">
    <text evidence="2">The sequence shown here is derived from an EMBL/GenBank/DDBJ whole genome shotgun (WGS) entry which is preliminary data.</text>
</comment>
<gene>
    <name evidence="2" type="ORF">AVEN_166415_1</name>
    <name evidence="1" type="ORF">AVEN_42358_1</name>
</gene>
<dbReference type="EMBL" id="BGPR01068083">
    <property type="protein sequence ID" value="GBO42122.1"/>
    <property type="molecule type" value="Genomic_DNA"/>
</dbReference>
<name>A0A4Y2X284_ARAVE</name>
<evidence type="ECO:0000313" key="3">
    <source>
        <dbReference type="Proteomes" id="UP000499080"/>
    </source>
</evidence>
<keyword evidence="3" id="KW-1185">Reference proteome</keyword>
<sequence>MYCSAYFNVGVSFQLANHFLLVLRINDCHYRNEIATVGSRGTQLSSAQASLLFCHAAICRGTSITYFFKARCRSTILLPSSASSSEIRYVALTPTLHICIRFSKESVKGESQ</sequence>
<dbReference type="Proteomes" id="UP000499080">
    <property type="component" value="Unassembled WGS sequence"/>
</dbReference>
<evidence type="ECO:0000313" key="2">
    <source>
        <dbReference type="EMBL" id="GBO42122.1"/>
    </source>
</evidence>